<evidence type="ECO:0000313" key="1">
    <source>
        <dbReference type="EMBL" id="QDL34504.1"/>
    </source>
</evidence>
<gene>
    <name evidence="1" type="ORF">EGO53_23215</name>
</gene>
<sequence>MLAWNDLIDILGRSKTSHEFVYLPKKLNELPVFDEGVLGDRNYYSFFSSGVLLLLEDDLVNQISLYMQADEGFSVYVGELPLPINSSESEAIRLLGVPSATGGGKMDMLLGYTNRWIKYKFENYALHLQFNHSDQLCRVTMMQ</sequence>
<accession>A0A515D255</accession>
<name>A0A515D255_SERLI</name>
<protein>
    <recommendedName>
        <fullName evidence="3">Pyocin immunity protein</fullName>
    </recommendedName>
</protein>
<dbReference type="Proteomes" id="UP000317572">
    <property type="component" value="Chromosome"/>
</dbReference>
<evidence type="ECO:0008006" key="3">
    <source>
        <dbReference type="Google" id="ProtNLM"/>
    </source>
</evidence>
<reference evidence="1 2" key="1">
    <citation type="submission" date="2018-11" db="EMBL/GenBank/DDBJ databases">
        <title>The first complete genome of Serratia liquefaciens isolated from metalophyte plant revel distinctness adaptive mechanisms in an extreme habitat.</title>
        <authorList>
            <person name="Caneschi W.L."/>
            <person name="Sanchez A.B."/>
            <person name="Felestrino E.B."/>
            <person name="Assis R.A.B."/>
            <person name="Lemes C.G.C."/>
            <person name="Cordeiro I.F."/>
            <person name="Fonseca N.P."/>
            <person name="Villa M."/>
            <person name="Vieira I.T."/>
            <person name="Moraes L.A."/>
            <person name="Kamino L.H.Y."/>
            <person name="do Carmo F."/>
            <person name="Garcia C.M."/>
            <person name="Almeida N.F."/>
            <person name="Silva R.S."/>
            <person name="Ferro J.A."/>
            <person name="Ferro M.I.T."/>
            <person name="Varani A.M."/>
            <person name="Ferreira R.M."/>
            <person name="dos Santos V.L."/>
            <person name="Silva U.C."/>
            <person name="Setubal J.C."/>
            <person name="Moreira L.M."/>
        </authorList>
    </citation>
    <scope>NUCLEOTIDE SEQUENCE [LARGE SCALE GENOMIC DNA]</scope>
    <source>
        <strain evidence="1 2">FG3</strain>
    </source>
</reference>
<dbReference type="EMBL" id="CP033893">
    <property type="protein sequence ID" value="QDL34504.1"/>
    <property type="molecule type" value="Genomic_DNA"/>
</dbReference>
<organism evidence="1 2">
    <name type="scientific">Serratia liquefaciens</name>
    <dbReference type="NCBI Taxonomy" id="614"/>
    <lineage>
        <taxon>Bacteria</taxon>
        <taxon>Pseudomonadati</taxon>
        <taxon>Pseudomonadota</taxon>
        <taxon>Gammaproteobacteria</taxon>
        <taxon>Enterobacterales</taxon>
        <taxon>Yersiniaceae</taxon>
        <taxon>Serratia</taxon>
    </lineage>
</organism>
<dbReference type="AlphaFoldDB" id="A0A515D255"/>
<dbReference type="RefSeq" id="WP_142816154.1">
    <property type="nucleotide sequence ID" value="NZ_CP033893.1"/>
</dbReference>
<evidence type="ECO:0000313" key="2">
    <source>
        <dbReference type="Proteomes" id="UP000317572"/>
    </source>
</evidence>
<proteinExistence type="predicted"/>